<gene>
    <name evidence="4" type="ORF">E1292_23215</name>
</gene>
<evidence type="ECO:0000256" key="1">
    <source>
        <dbReference type="SAM" id="SignalP"/>
    </source>
</evidence>
<dbReference type="RefSeq" id="WP_132597328.1">
    <property type="nucleotide sequence ID" value="NZ_SMKO01000063.1"/>
</dbReference>
<dbReference type="InterPro" id="IPR032267">
    <property type="entry name" value="DUF4832"/>
</dbReference>
<accession>A0A4R4VIJ1</accession>
<dbReference type="AlphaFoldDB" id="A0A4R4VIJ1"/>
<dbReference type="Pfam" id="PF16173">
    <property type="entry name" value="DUF4874"/>
    <property type="match status" value="1"/>
</dbReference>
<reference evidence="4 5" key="1">
    <citation type="submission" date="2019-03" db="EMBL/GenBank/DDBJ databases">
        <title>Draft genome sequences of novel Actinobacteria.</title>
        <authorList>
            <person name="Sahin N."/>
            <person name="Ay H."/>
            <person name="Saygin H."/>
        </authorList>
    </citation>
    <scope>NUCLEOTIDE SEQUENCE [LARGE SCALE GENOMIC DNA]</scope>
    <source>
        <strain evidence="4 5">KC310</strain>
    </source>
</reference>
<comment type="caution">
    <text evidence="4">The sequence shown here is derived from an EMBL/GenBank/DDBJ whole genome shotgun (WGS) entry which is preliminary data.</text>
</comment>
<name>A0A4R4VIJ1_9ACTN</name>
<dbReference type="Pfam" id="PF16116">
    <property type="entry name" value="DUF4832"/>
    <property type="match status" value="1"/>
</dbReference>
<keyword evidence="5" id="KW-1185">Reference proteome</keyword>
<dbReference type="Proteomes" id="UP000295258">
    <property type="component" value="Unassembled WGS sequence"/>
</dbReference>
<feature type="signal peptide" evidence="1">
    <location>
        <begin position="1"/>
        <end position="25"/>
    </location>
</feature>
<feature type="domain" description="DUF4874" evidence="3">
    <location>
        <begin position="42"/>
        <end position="207"/>
    </location>
</feature>
<feature type="domain" description="DUF4832" evidence="2">
    <location>
        <begin position="231"/>
        <end position="433"/>
    </location>
</feature>
<organism evidence="4 5">
    <name type="scientific">Nonomuraea deserti</name>
    <dbReference type="NCBI Taxonomy" id="1848322"/>
    <lineage>
        <taxon>Bacteria</taxon>
        <taxon>Bacillati</taxon>
        <taxon>Actinomycetota</taxon>
        <taxon>Actinomycetes</taxon>
        <taxon>Streptosporangiales</taxon>
        <taxon>Streptosporangiaceae</taxon>
        <taxon>Nonomuraea</taxon>
    </lineage>
</organism>
<evidence type="ECO:0000313" key="5">
    <source>
        <dbReference type="Proteomes" id="UP000295258"/>
    </source>
</evidence>
<dbReference type="InterPro" id="IPR032379">
    <property type="entry name" value="DUF4874"/>
</dbReference>
<sequence>MVKRVLALLVLLCAPLAVAPAPASAANSRSVTYAQTSAGFPNPERGLYHHSGDCDKETFSPATLRSYRTGDHISLVMCVFYLAEFKTGPIGAAALAHLQRQLDTVREAGLKAVLRFAYTTSTDGDDATKDRVLAHLDQLAPYLRANEDVIYLMQAGFIGAWGEWYYTKNFGDQGVVTAADWAGRKAVVDKILAVLPSSRMTQLRTPKFKRTMYTGSPLPPGQAHDGSAPARLGHHNDCFLASPDDYGTYENPAVEYPYLQAETAFVVMGGETCNPNPPRSDCPTAKEELSGFHYSYLNTDYHPGVLGGWEAGGCLDEISRRLGYRFALQTGAYPDRAARGGALPVTFTVRNDGYASPVNPRDAALVLRDTATSAVHRFPLATDPRTWQAGETTTVRERVRLPRSLPAGHYALLLDLPDPKLPDRPEYSIRLANEGTWEPGTGLNALLHTVTVT</sequence>
<evidence type="ECO:0000259" key="2">
    <source>
        <dbReference type="Pfam" id="PF16116"/>
    </source>
</evidence>
<evidence type="ECO:0000259" key="3">
    <source>
        <dbReference type="Pfam" id="PF16173"/>
    </source>
</evidence>
<keyword evidence="1" id="KW-0732">Signal</keyword>
<protein>
    <submittedName>
        <fullName evidence="4">DUF4832 domain-containing protein</fullName>
    </submittedName>
</protein>
<proteinExistence type="predicted"/>
<dbReference type="EMBL" id="SMKO01000063">
    <property type="protein sequence ID" value="TDD02593.1"/>
    <property type="molecule type" value="Genomic_DNA"/>
</dbReference>
<evidence type="ECO:0000313" key="4">
    <source>
        <dbReference type="EMBL" id="TDD02593.1"/>
    </source>
</evidence>
<feature type="chain" id="PRO_5020711565" evidence="1">
    <location>
        <begin position="26"/>
        <end position="453"/>
    </location>
</feature>